<evidence type="ECO:0000313" key="3">
    <source>
        <dbReference type="Proteomes" id="UP000284706"/>
    </source>
</evidence>
<dbReference type="OrthoDB" id="2923771at2759"/>
<feature type="transmembrane region" description="Helical" evidence="1">
    <location>
        <begin position="270"/>
        <end position="290"/>
    </location>
</feature>
<dbReference type="Proteomes" id="UP000284706">
    <property type="component" value="Unassembled WGS sequence"/>
</dbReference>
<keyword evidence="1" id="KW-0472">Membrane</keyword>
<gene>
    <name evidence="2" type="ORF">CVT26_001109</name>
</gene>
<keyword evidence="1" id="KW-1133">Transmembrane helix</keyword>
<evidence type="ECO:0000256" key="1">
    <source>
        <dbReference type="SAM" id="Phobius"/>
    </source>
</evidence>
<evidence type="ECO:0000313" key="2">
    <source>
        <dbReference type="EMBL" id="PPQ74472.1"/>
    </source>
</evidence>
<proteinExistence type="predicted"/>
<keyword evidence="3" id="KW-1185">Reference proteome</keyword>
<dbReference type="Pfam" id="PF14494">
    <property type="entry name" value="DUF4436"/>
    <property type="match status" value="1"/>
</dbReference>
<dbReference type="AlphaFoldDB" id="A0A409W7I8"/>
<organism evidence="2 3">
    <name type="scientific">Gymnopilus dilepis</name>
    <dbReference type="NCBI Taxonomy" id="231916"/>
    <lineage>
        <taxon>Eukaryota</taxon>
        <taxon>Fungi</taxon>
        <taxon>Dikarya</taxon>
        <taxon>Basidiomycota</taxon>
        <taxon>Agaricomycotina</taxon>
        <taxon>Agaricomycetes</taxon>
        <taxon>Agaricomycetidae</taxon>
        <taxon>Agaricales</taxon>
        <taxon>Agaricineae</taxon>
        <taxon>Hymenogastraceae</taxon>
        <taxon>Gymnopilus</taxon>
    </lineage>
</organism>
<name>A0A409W7I8_9AGAR</name>
<feature type="transmembrane region" description="Helical" evidence="1">
    <location>
        <begin position="167"/>
        <end position="192"/>
    </location>
</feature>
<dbReference type="EMBL" id="NHYE01005338">
    <property type="protein sequence ID" value="PPQ74472.1"/>
    <property type="molecule type" value="Genomic_DNA"/>
</dbReference>
<sequence length="362" mass="40201">MDWYPTFTALDCRNDPVTAEVVVSQSLLDTSSPSWTAQPPYLPAFTLNSSVDCLGFRDVTYPSFRTVTKLISSSMDVPLLPRSSPSQSTLQDYPFDVYAAPLTLYVRNPQTGTIMAPNISRSFGVAVNFEISLKQSFLLENQLYNLPLESKLQLVFQVERSKATKMFVVMVAITNWLAAGAFLIVFATALVYHSHEIYSEMFVVPIGTVFAFTSIRANFPGAPDGFGQLMTTLIKPLPANLVVENKGTTLGYTILLVTNQWAYSWLSQDMYSTLPFLVIMSICVMISSLSGKEFVIPKPKQDPSQANKSKEFSIRNLSDMSNKSHVSKAATNEITINSEINRDALQCQSFGSQEVLNRIQTI</sequence>
<comment type="caution">
    <text evidence="2">The sequence shown here is derived from an EMBL/GenBank/DDBJ whole genome shotgun (WGS) entry which is preliminary data.</text>
</comment>
<protein>
    <submittedName>
        <fullName evidence="2">Uncharacterized protein</fullName>
    </submittedName>
</protein>
<dbReference type="InParanoid" id="A0A409W7I8"/>
<reference evidence="2 3" key="1">
    <citation type="journal article" date="2018" name="Evol. Lett.">
        <title>Horizontal gene cluster transfer increased hallucinogenic mushroom diversity.</title>
        <authorList>
            <person name="Reynolds H.T."/>
            <person name="Vijayakumar V."/>
            <person name="Gluck-Thaler E."/>
            <person name="Korotkin H.B."/>
            <person name="Matheny P.B."/>
            <person name="Slot J.C."/>
        </authorList>
    </citation>
    <scope>NUCLEOTIDE SEQUENCE [LARGE SCALE GENOMIC DNA]</scope>
    <source>
        <strain evidence="2 3">SRW20</strain>
    </source>
</reference>
<accession>A0A409W7I8</accession>
<keyword evidence="1" id="KW-0812">Transmembrane</keyword>
<dbReference type="InterPro" id="IPR027948">
    <property type="entry name" value="DUF4436"/>
</dbReference>